<protein>
    <submittedName>
        <fullName evidence="1">Uncharacterized protein</fullName>
    </submittedName>
</protein>
<organism evidence="1 2">
    <name type="scientific">Sphingobacterium arenae</name>
    <dbReference type="NCBI Taxonomy" id="1280598"/>
    <lineage>
        <taxon>Bacteria</taxon>
        <taxon>Pseudomonadati</taxon>
        <taxon>Bacteroidota</taxon>
        <taxon>Sphingobacteriia</taxon>
        <taxon>Sphingobacteriales</taxon>
        <taxon>Sphingobacteriaceae</taxon>
        <taxon>Sphingobacterium</taxon>
    </lineage>
</organism>
<evidence type="ECO:0000313" key="2">
    <source>
        <dbReference type="Proteomes" id="UP000606494"/>
    </source>
</evidence>
<sequence>MSFSSLKPEVQDFFAPYINISKDKVAFPYTLESCVIDHEHWYNNRVRVPVSAGIWLAADSLPISVTNLFIGHSASDILCFCHYHPGWLAVPCSAAFASLALRPSKEQVVRLKFLFPNAKIHTVFDAGIIGRVTDCKVAMWKVGKNARFSLIGDQGEFYCNRKRYCIPVGVFSLNRFEKEAGIRSGVRTHKPKAPFETFHQFFTDKG</sequence>
<name>A0ABR7XYC2_9SPHI</name>
<accession>A0ABR7XYC2</accession>
<dbReference type="Proteomes" id="UP000606494">
    <property type="component" value="Unassembled WGS sequence"/>
</dbReference>
<comment type="caution">
    <text evidence="1">The sequence shown here is derived from an EMBL/GenBank/DDBJ whole genome shotgun (WGS) entry which is preliminary data.</text>
</comment>
<evidence type="ECO:0000313" key="1">
    <source>
        <dbReference type="EMBL" id="MBD1424027.1"/>
    </source>
</evidence>
<dbReference type="EMBL" id="JACNYK010000001">
    <property type="protein sequence ID" value="MBD1424027.1"/>
    <property type="molecule type" value="Genomic_DNA"/>
</dbReference>
<reference evidence="1 2" key="1">
    <citation type="submission" date="2020-08" db="EMBL/GenBank/DDBJ databases">
        <title>Sphingobacterium sp. DN00404 isolated from aquaculture water.</title>
        <authorList>
            <person name="Zhang M."/>
        </authorList>
    </citation>
    <scope>NUCLEOTIDE SEQUENCE [LARGE SCALE GENOMIC DNA]</scope>
    <source>
        <strain evidence="1 2">KCTC 32294</strain>
    </source>
</reference>
<gene>
    <name evidence="1" type="ORF">H8B17_00410</name>
</gene>
<dbReference type="RefSeq" id="WP_190307213.1">
    <property type="nucleotide sequence ID" value="NZ_JACNYK010000001.1"/>
</dbReference>
<proteinExistence type="predicted"/>
<keyword evidence="2" id="KW-1185">Reference proteome</keyword>